<feature type="compositionally biased region" description="Low complexity" evidence="1">
    <location>
        <begin position="442"/>
        <end position="479"/>
    </location>
</feature>
<evidence type="ECO:0000256" key="1">
    <source>
        <dbReference type="SAM" id="MobiDB-lite"/>
    </source>
</evidence>
<sequence>MSWAGFSAGGGRGGAGFGFSHTSGAGRGHFSSGYARSFGAGVGATTAASSSIGGTGVGWGGGAQVQSAGSSTANAGTETPRVAVIGTGEAMFRQWWPMHTGGLRVTVVVGTADAQPSHAADSTNSTSPVTTVTRRRAAAEAARAAAARCVEFHQLPSSRRPLTAGASPPPPAVGVRVCVSEDAADEATATAAATTATATTAAAPARAPEKDDIVATAWSWFLKPFLEPQSSAAAVKTGSGGTASASGAGYWSSRAGATSPSSAVGAAAGAGSGGRGATALVDEVEVVCLLDYGAECDEAGVRAALLWLLERGKHLVVECALSADTLASCAAAAASTVRGRPEMRRLFLYRGGGCRRGWSSTAMAELRKAIGVRRAVSTPVHTTATTTTTTTTASSGGGGGGVVATTVAKTVAPAEESDGGFSVFDLLGSTLGDAVKDTSDGTAASSAKSSAAATPATTATPHPTSSTAKETEGSGASPGAAPPSPPPPPPTPPSLAVGEAGSVVGVARRVGLVVIGSGGSLPVSAASMGVMGSLGWDAVAAVLQLLDWTCPDMVVGRVLRRSAEARQPLTVQAEMYYGLEEAATAAVGAAAAPGVAPTRPAYLCVSLYVAATESTELRVLDDHDDDTDDSRTFQQSLRVVGTRSVLTVHHPLLPGPPAAGGAAPGTTPATTPAAPRVLHRYSVATQDAAAASGQRERREHVVTVGAAEPCAECRLWQRVRAQLSVTAAAAPLGGGAGFGGGYQPYGARYANRGGGYYGRGARGRGTGFGGGLGIGAVSAAAPTTSSAPSLKAELTAGEAAALDVQHAWLIQTVVERILDSAATQSP</sequence>
<dbReference type="Proteomes" id="UP001430356">
    <property type="component" value="Unassembled WGS sequence"/>
</dbReference>
<feature type="compositionally biased region" description="Pro residues" evidence="1">
    <location>
        <begin position="480"/>
        <end position="493"/>
    </location>
</feature>
<protein>
    <submittedName>
        <fullName evidence="2">Uncharacterized protein</fullName>
    </submittedName>
</protein>
<feature type="region of interest" description="Disordered" evidence="1">
    <location>
        <begin position="437"/>
        <end position="497"/>
    </location>
</feature>
<proteinExistence type="predicted"/>
<evidence type="ECO:0000313" key="3">
    <source>
        <dbReference type="Proteomes" id="UP001430356"/>
    </source>
</evidence>
<dbReference type="EMBL" id="JAECZO010000034">
    <property type="protein sequence ID" value="KAK7194283.1"/>
    <property type="molecule type" value="Genomic_DNA"/>
</dbReference>
<gene>
    <name evidence="2" type="ORF">NESM_000343300</name>
</gene>
<evidence type="ECO:0000313" key="2">
    <source>
        <dbReference type="EMBL" id="KAK7194283.1"/>
    </source>
</evidence>
<keyword evidence="3" id="KW-1185">Reference proteome</keyword>
<organism evidence="2 3">
    <name type="scientific">Novymonas esmeraldas</name>
    <dbReference type="NCBI Taxonomy" id="1808958"/>
    <lineage>
        <taxon>Eukaryota</taxon>
        <taxon>Discoba</taxon>
        <taxon>Euglenozoa</taxon>
        <taxon>Kinetoplastea</taxon>
        <taxon>Metakinetoplastina</taxon>
        <taxon>Trypanosomatida</taxon>
        <taxon>Trypanosomatidae</taxon>
        <taxon>Novymonas</taxon>
    </lineage>
</organism>
<name>A0AAW0EN40_9TRYP</name>
<reference evidence="2 3" key="1">
    <citation type="journal article" date="2021" name="MBio">
        <title>A New Model Trypanosomatid, Novymonas esmeraldas: Genomic Perception of Its 'Candidatus Pandoraea novymonadis' Endosymbiont.</title>
        <authorList>
            <person name="Zakharova A."/>
            <person name="Saura A."/>
            <person name="Butenko A."/>
            <person name="Podesvova L."/>
            <person name="Warmusova S."/>
            <person name="Kostygov A.Y."/>
            <person name="Nenarokova A."/>
            <person name="Lukes J."/>
            <person name="Opperdoes F.R."/>
            <person name="Yurchenko V."/>
        </authorList>
    </citation>
    <scope>NUCLEOTIDE SEQUENCE [LARGE SCALE GENOMIC DNA]</scope>
    <source>
        <strain evidence="2 3">E262AT.01</strain>
    </source>
</reference>
<accession>A0AAW0EN40</accession>
<dbReference type="AlphaFoldDB" id="A0AAW0EN40"/>
<comment type="caution">
    <text evidence="2">The sequence shown here is derived from an EMBL/GenBank/DDBJ whole genome shotgun (WGS) entry which is preliminary data.</text>
</comment>